<comment type="caution">
    <text evidence="1">The sequence shown here is derived from an EMBL/GenBank/DDBJ whole genome shotgun (WGS) entry which is preliminary data.</text>
</comment>
<dbReference type="STRING" id="914237.A0A1E1K0A5"/>
<sequence>MEKFEEALRVQESLGAIIVDNVTFSEWNSSVSKLPIWKPALRVDAIDSKYILTWHFLAGFATYPRGLHTFSDVMKYTAEAPEEENNQWGMSMTELEANENALQASGRDTAQYRESIEYVFGCTTAPVAGCPQVSVPLPAYPDGWAVERLAKGLTTTGPNIPTGIIFVGRRWDYATVIGAAHSFEKSTQHRRSYKPTVGTQIDLPLNHPKI</sequence>
<dbReference type="AlphaFoldDB" id="A0A1E1K0A5"/>
<dbReference type="Proteomes" id="UP000178129">
    <property type="component" value="Unassembled WGS sequence"/>
</dbReference>
<dbReference type="SUPFAM" id="SSF75304">
    <property type="entry name" value="Amidase signature (AS) enzymes"/>
    <property type="match status" value="1"/>
</dbReference>
<dbReference type="InParanoid" id="A0A1E1K0A5"/>
<keyword evidence="2" id="KW-1185">Reference proteome</keyword>
<name>A0A1E1K0A5_9HELO</name>
<evidence type="ECO:0000313" key="1">
    <source>
        <dbReference type="EMBL" id="CZS91441.1"/>
    </source>
</evidence>
<organism evidence="1 2">
    <name type="scientific">Rhynchosporium graminicola</name>
    <dbReference type="NCBI Taxonomy" id="2792576"/>
    <lineage>
        <taxon>Eukaryota</taxon>
        <taxon>Fungi</taxon>
        <taxon>Dikarya</taxon>
        <taxon>Ascomycota</taxon>
        <taxon>Pezizomycotina</taxon>
        <taxon>Leotiomycetes</taxon>
        <taxon>Helotiales</taxon>
        <taxon>Ploettnerulaceae</taxon>
        <taxon>Rhynchosporium</taxon>
    </lineage>
</organism>
<dbReference type="EMBL" id="FJUW01000004">
    <property type="protein sequence ID" value="CZS91441.1"/>
    <property type="molecule type" value="Genomic_DNA"/>
</dbReference>
<protein>
    <submittedName>
        <fullName evidence="1">Uncharacterized protein</fullName>
    </submittedName>
</protein>
<dbReference type="Gene3D" id="3.90.1300.10">
    <property type="entry name" value="Amidase signature (AS) domain"/>
    <property type="match status" value="1"/>
</dbReference>
<proteinExistence type="predicted"/>
<reference evidence="2" key="1">
    <citation type="submission" date="2016-03" db="EMBL/GenBank/DDBJ databases">
        <authorList>
            <person name="Ploux O."/>
        </authorList>
    </citation>
    <scope>NUCLEOTIDE SEQUENCE [LARGE SCALE GENOMIC DNA]</scope>
    <source>
        <strain evidence="2">UK7</strain>
    </source>
</reference>
<gene>
    <name evidence="1" type="ORF">RCO7_07088</name>
</gene>
<dbReference type="InterPro" id="IPR036928">
    <property type="entry name" value="AS_sf"/>
</dbReference>
<accession>A0A1E1K0A5</accession>
<evidence type="ECO:0000313" key="2">
    <source>
        <dbReference type="Proteomes" id="UP000178129"/>
    </source>
</evidence>